<dbReference type="Proteomes" id="UP000050488">
    <property type="component" value="Unassembled WGS sequence"/>
</dbReference>
<dbReference type="EMBL" id="LKEV01000002">
    <property type="protein sequence ID" value="KQB86520.1"/>
    <property type="molecule type" value="Genomic_DNA"/>
</dbReference>
<keyword evidence="3" id="KW-1185">Reference proteome</keyword>
<accession>A0A0Q1AIJ7</accession>
<feature type="transmembrane region" description="Helical" evidence="1">
    <location>
        <begin position="40"/>
        <end position="63"/>
    </location>
</feature>
<evidence type="ECO:0000313" key="3">
    <source>
        <dbReference type="Proteomes" id="UP000050488"/>
    </source>
</evidence>
<dbReference type="PATRIC" id="fig|1544413.3.peg.728"/>
<keyword evidence="1" id="KW-0812">Transmembrane</keyword>
<organism evidence="2 3">
    <name type="scientific">Corynebacterium lowii</name>
    <dbReference type="NCBI Taxonomy" id="1544413"/>
    <lineage>
        <taxon>Bacteria</taxon>
        <taxon>Bacillati</taxon>
        <taxon>Actinomycetota</taxon>
        <taxon>Actinomycetes</taxon>
        <taxon>Mycobacteriales</taxon>
        <taxon>Corynebacteriaceae</taxon>
        <taxon>Corynebacterium</taxon>
    </lineage>
</organism>
<protein>
    <recommendedName>
        <fullName evidence="4">DUF3159 domain-containing protein</fullName>
    </recommendedName>
</protein>
<keyword evidence="1" id="KW-1133">Transmembrane helix</keyword>
<feature type="transmembrane region" description="Helical" evidence="1">
    <location>
        <begin position="70"/>
        <end position="88"/>
    </location>
</feature>
<feature type="transmembrane region" description="Helical" evidence="1">
    <location>
        <begin position="94"/>
        <end position="115"/>
    </location>
</feature>
<evidence type="ECO:0008006" key="4">
    <source>
        <dbReference type="Google" id="ProtNLM"/>
    </source>
</evidence>
<reference evidence="2 3" key="1">
    <citation type="submission" date="2015-10" db="EMBL/GenBank/DDBJ databases">
        <title>Corynebacteirum lowii and Corynebacterium oculi species nova, derived from human clinical disease and and emended description of Corynebacterium mastiditis.</title>
        <authorList>
            <person name="Bernard K."/>
            <person name="Pacheco A.L."/>
            <person name="Mcdougall C."/>
            <person name="Burtx T."/>
            <person name="Weibe D."/>
            <person name="Tyler S."/>
            <person name="Olson A.B."/>
            <person name="Cnockaert M."/>
            <person name="Eguchi H."/>
            <person name="Kuwahara T."/>
            <person name="Nakayama-Imaohji H."/>
            <person name="Boudewijins M."/>
            <person name="Van Hoecke F."/>
            <person name="Bernier A.-M."/>
            <person name="Vandamme P."/>
        </authorList>
    </citation>
    <scope>NUCLEOTIDE SEQUENCE [LARGE SCALE GENOMIC DNA]</scope>
    <source>
        <strain evidence="2 3">NML 130206</strain>
    </source>
</reference>
<evidence type="ECO:0000313" key="2">
    <source>
        <dbReference type="EMBL" id="KQB86520.1"/>
    </source>
</evidence>
<gene>
    <name evidence="2" type="ORF">Clow_00728</name>
</gene>
<dbReference type="AlphaFoldDB" id="A0A0Q1AIJ7"/>
<dbReference type="STRING" id="1544413.Clow_00728"/>
<proteinExistence type="predicted"/>
<dbReference type="PIRSF" id="PIRSF010219">
    <property type="entry name" value="UCP010219"/>
    <property type="match status" value="1"/>
</dbReference>
<keyword evidence="1" id="KW-0472">Membrane</keyword>
<feature type="transmembrane region" description="Helical" evidence="1">
    <location>
        <begin position="143"/>
        <end position="161"/>
    </location>
</feature>
<name>A0A0Q1AIJ7_9CORY</name>
<evidence type="ECO:0000256" key="1">
    <source>
        <dbReference type="SAM" id="Phobius"/>
    </source>
</evidence>
<dbReference type="Pfam" id="PF11361">
    <property type="entry name" value="DUF3159"/>
    <property type="match status" value="1"/>
</dbReference>
<dbReference type="OrthoDB" id="5244221at2"/>
<dbReference type="InterPro" id="IPR016566">
    <property type="entry name" value="UCP010219"/>
</dbReference>
<sequence length="224" mass="24573">MEENKHVETAEPTLLEQMGGFTGLVSSTLPVLVLVPVNTLWGLTPALIAAFGTAILIFVWRLLRKESLQPAFSGVLGVAICAVIAWKVGDAKGYFLYGIWVSLVFGAAALISIALRWPLVGVIWKGLNGEEMAWRTVGSARRAYAWATLGWAIVFFARFFVQKYLYDDSSTTILAVVRILMGWPLTGVVTVFTIFMVRRADAAVEAVEKAAVGETEKESFDDEH</sequence>
<comment type="caution">
    <text evidence="2">The sequence shown here is derived from an EMBL/GenBank/DDBJ whole genome shotgun (WGS) entry which is preliminary data.</text>
</comment>
<feature type="transmembrane region" description="Helical" evidence="1">
    <location>
        <begin position="173"/>
        <end position="197"/>
    </location>
</feature>